<protein>
    <submittedName>
        <fullName evidence="1">Uncharacterized protein</fullName>
    </submittedName>
</protein>
<accession>A0A0E9PAU1</accession>
<sequence length="30" mass="3811">MRFTHTHVYGRKFFIYFLKQQYPLIYERGA</sequence>
<proteinExistence type="predicted"/>
<organism evidence="1">
    <name type="scientific">Anguilla anguilla</name>
    <name type="common">European freshwater eel</name>
    <name type="synonym">Muraena anguilla</name>
    <dbReference type="NCBI Taxonomy" id="7936"/>
    <lineage>
        <taxon>Eukaryota</taxon>
        <taxon>Metazoa</taxon>
        <taxon>Chordata</taxon>
        <taxon>Craniata</taxon>
        <taxon>Vertebrata</taxon>
        <taxon>Euteleostomi</taxon>
        <taxon>Actinopterygii</taxon>
        <taxon>Neopterygii</taxon>
        <taxon>Teleostei</taxon>
        <taxon>Anguilliformes</taxon>
        <taxon>Anguillidae</taxon>
        <taxon>Anguilla</taxon>
    </lineage>
</organism>
<dbReference type="EMBL" id="GBXM01107195">
    <property type="protein sequence ID" value="JAH01382.1"/>
    <property type="molecule type" value="Transcribed_RNA"/>
</dbReference>
<evidence type="ECO:0000313" key="1">
    <source>
        <dbReference type="EMBL" id="JAH01382.1"/>
    </source>
</evidence>
<dbReference type="AlphaFoldDB" id="A0A0E9PAU1"/>
<name>A0A0E9PAU1_ANGAN</name>
<reference evidence="1" key="1">
    <citation type="submission" date="2014-11" db="EMBL/GenBank/DDBJ databases">
        <authorList>
            <person name="Amaro Gonzalez C."/>
        </authorList>
    </citation>
    <scope>NUCLEOTIDE SEQUENCE</scope>
</reference>
<reference evidence="1" key="2">
    <citation type="journal article" date="2015" name="Fish Shellfish Immunol.">
        <title>Early steps in the European eel (Anguilla anguilla)-Vibrio vulnificus interaction in the gills: Role of the RtxA13 toxin.</title>
        <authorList>
            <person name="Callol A."/>
            <person name="Pajuelo D."/>
            <person name="Ebbesson L."/>
            <person name="Teles M."/>
            <person name="MacKenzie S."/>
            <person name="Amaro C."/>
        </authorList>
    </citation>
    <scope>NUCLEOTIDE SEQUENCE</scope>
</reference>